<keyword evidence="2" id="KW-1185">Reference proteome</keyword>
<proteinExistence type="predicted"/>
<accession>A0ABY9E9M7</accession>
<evidence type="ECO:0000313" key="1">
    <source>
        <dbReference type="EMBL" id="WKD49037.1"/>
    </source>
</evidence>
<evidence type="ECO:0000313" key="2">
    <source>
        <dbReference type="Proteomes" id="UP001321520"/>
    </source>
</evidence>
<name>A0ABY9E9M7_9GAMM</name>
<organism evidence="1 2">
    <name type="scientific">Microbulbifer spongiae</name>
    <dbReference type="NCBI Taxonomy" id="2944933"/>
    <lineage>
        <taxon>Bacteria</taxon>
        <taxon>Pseudomonadati</taxon>
        <taxon>Pseudomonadota</taxon>
        <taxon>Gammaproteobacteria</taxon>
        <taxon>Cellvibrionales</taxon>
        <taxon>Microbulbiferaceae</taxon>
        <taxon>Microbulbifer</taxon>
    </lineage>
</organism>
<dbReference type="RefSeq" id="WP_301414823.1">
    <property type="nucleotide sequence ID" value="NZ_CP098023.1"/>
</dbReference>
<reference evidence="1 2" key="1">
    <citation type="submission" date="2022-05" db="EMBL/GenBank/DDBJ databases">
        <title>Microbulbifer sp. nov., isolated from sponge.</title>
        <authorList>
            <person name="Gao L."/>
        </authorList>
    </citation>
    <scope>NUCLEOTIDE SEQUENCE [LARGE SCALE GENOMIC DNA]</scope>
    <source>
        <strain evidence="1 2">MI-G</strain>
    </source>
</reference>
<dbReference type="EMBL" id="CP098023">
    <property type="protein sequence ID" value="WKD49037.1"/>
    <property type="molecule type" value="Genomic_DNA"/>
</dbReference>
<dbReference type="Proteomes" id="UP001321520">
    <property type="component" value="Chromosome"/>
</dbReference>
<protein>
    <submittedName>
        <fullName evidence="1">ISKra4 family transposase</fullName>
    </submittedName>
</protein>
<gene>
    <name evidence="1" type="ORF">M8T91_14200</name>
</gene>
<sequence length="427" mass="47898">MNTAQLSCKGHTITIQIEVSIQKGNLLASEDSLQKALNEAGRLGTAEILAHYEKPGHEPIIVNGRKLTYKHQVTKRYETPYGPVSLDRKVYQGSGGGPTFSPLDFNGGIIGAATPKLAKMVAWKYSKMAAPVVEEDLELNHNRKLARSYIKRLSDEVGSLAKTYRDAEYELPKLNAPVSSISISLDGTCLLPCDDGWREATCGTISLYDKPGNRLHIIYTASSPDNDKATFLKQLKKEIENVKVQYPGVNYIGVTDSAHDNLVFLKRHTPFQILDFCHLTEHVSNASQVLFPKNETQRRIWMEDWLHRLKHKKGAARRLLSYLVSADLPSKTASLTEKHSQTINFLKSNHMLMRYPQAVKNGWPIASGVTEAACNTLIKRRLCNSGMRWKYDSACAVLRVRTLTQTKGRWEQLWRNIMGSVIPIGIP</sequence>